<dbReference type="EMBL" id="JBHFFA010000002">
    <property type="protein sequence ID" value="KAL2645244.1"/>
    <property type="molecule type" value="Genomic_DNA"/>
</dbReference>
<dbReference type="InterPro" id="IPR005818">
    <property type="entry name" value="Histone_H1/H5_H15"/>
</dbReference>
<gene>
    <name evidence="3" type="ORF">R1flu_012831</name>
</gene>
<protein>
    <recommendedName>
        <fullName evidence="2">H15 domain-containing protein</fullName>
    </recommendedName>
</protein>
<dbReference type="AlphaFoldDB" id="A0ABD1ZE70"/>
<proteinExistence type="predicted"/>
<dbReference type="Proteomes" id="UP001605036">
    <property type="component" value="Unassembled WGS sequence"/>
</dbReference>
<dbReference type="Pfam" id="PF00538">
    <property type="entry name" value="Linker_histone"/>
    <property type="match status" value="1"/>
</dbReference>
<feature type="compositionally biased region" description="Low complexity" evidence="1">
    <location>
        <begin position="214"/>
        <end position="227"/>
    </location>
</feature>
<feature type="compositionally biased region" description="Low complexity" evidence="1">
    <location>
        <begin position="118"/>
        <end position="133"/>
    </location>
</feature>
<reference evidence="3 4" key="1">
    <citation type="submission" date="2024-09" db="EMBL/GenBank/DDBJ databases">
        <title>Chromosome-scale assembly of Riccia fluitans.</title>
        <authorList>
            <person name="Paukszto L."/>
            <person name="Sawicki J."/>
            <person name="Karawczyk K."/>
            <person name="Piernik-Szablinska J."/>
            <person name="Szczecinska M."/>
            <person name="Mazdziarz M."/>
        </authorList>
    </citation>
    <scope>NUCLEOTIDE SEQUENCE [LARGE SCALE GENOMIC DNA]</scope>
    <source>
        <strain evidence="3">Rf_01</strain>
        <tissue evidence="3">Aerial parts of the thallus</tissue>
    </source>
</reference>
<evidence type="ECO:0000313" key="3">
    <source>
        <dbReference type="EMBL" id="KAL2645244.1"/>
    </source>
</evidence>
<feature type="region of interest" description="Disordered" evidence="1">
    <location>
        <begin position="118"/>
        <end position="286"/>
    </location>
</feature>
<feature type="region of interest" description="Disordered" evidence="1">
    <location>
        <begin position="300"/>
        <end position="421"/>
    </location>
</feature>
<feature type="compositionally biased region" description="Basic residues" evidence="1">
    <location>
        <begin position="152"/>
        <end position="213"/>
    </location>
</feature>
<dbReference type="GO" id="GO:0003677">
    <property type="term" value="F:DNA binding"/>
    <property type="evidence" value="ECO:0007669"/>
    <property type="project" value="UniProtKB-ARBA"/>
</dbReference>
<feature type="compositionally biased region" description="Basic residues" evidence="1">
    <location>
        <begin position="228"/>
        <end position="242"/>
    </location>
</feature>
<evidence type="ECO:0000256" key="1">
    <source>
        <dbReference type="SAM" id="MobiDB-lite"/>
    </source>
</evidence>
<keyword evidence="4" id="KW-1185">Reference proteome</keyword>
<name>A0ABD1ZE70_9MARC</name>
<evidence type="ECO:0000313" key="4">
    <source>
        <dbReference type="Proteomes" id="UP001605036"/>
    </source>
</evidence>
<evidence type="ECO:0000259" key="2">
    <source>
        <dbReference type="Pfam" id="PF00538"/>
    </source>
</evidence>
<feature type="compositionally biased region" description="Low complexity" evidence="1">
    <location>
        <begin position="328"/>
        <end position="347"/>
    </location>
</feature>
<accession>A0ABD1ZE70</accession>
<sequence>MHMRGCPKSGRMKMTIETTSYPANPHKVLVRVISDALRRGRRKNGMSKRSIQNRIQQTYRCRLGSRFAKELTKSLKRMVRGGYLDKIGYRYKPTGRVPSRGGWRLTDALPVHCRCNQSRSRSCSRCPSSSRSCAPYSAAGSSRHPNCWSRMSRSRSRSRSRSSSRSRSRRSRSRSHRKLRAVGRRRRVKRRGRKPVKTRSRSRHGRSRSRSRISSRSQSRSRMLIIRGRSRSRGRSRTRRSRPAYSTRSQSVTRKRRRMHYSMNVRSRSTSRSTTGVRSPTPQLLLPEPKLDMRRGVFKPGVVPAMNNAASTSSHSTRRDSPYPYSPGPSSSSSMKMATRGRPQSPSRGGGIHHRSCSMPARSRSRSPSTIVPPPLSRSAVPYITSLKPLKPALRQSAPQSPNPMSPNTLTPKSMVKFLTQ</sequence>
<feature type="compositionally biased region" description="Low complexity" evidence="1">
    <location>
        <begin position="357"/>
        <end position="369"/>
    </location>
</feature>
<dbReference type="SUPFAM" id="SSF46785">
    <property type="entry name" value="Winged helix' DNA-binding domain"/>
    <property type="match status" value="1"/>
</dbReference>
<feature type="compositionally biased region" description="Low complexity" evidence="1">
    <location>
        <begin position="265"/>
        <end position="282"/>
    </location>
</feature>
<feature type="domain" description="H15" evidence="2">
    <location>
        <begin position="31"/>
        <end position="87"/>
    </location>
</feature>
<comment type="caution">
    <text evidence="3">The sequence shown here is derived from an EMBL/GenBank/DDBJ whole genome shotgun (WGS) entry which is preliminary data.</text>
</comment>
<organism evidence="3 4">
    <name type="scientific">Riccia fluitans</name>
    <dbReference type="NCBI Taxonomy" id="41844"/>
    <lineage>
        <taxon>Eukaryota</taxon>
        <taxon>Viridiplantae</taxon>
        <taxon>Streptophyta</taxon>
        <taxon>Embryophyta</taxon>
        <taxon>Marchantiophyta</taxon>
        <taxon>Marchantiopsida</taxon>
        <taxon>Marchantiidae</taxon>
        <taxon>Marchantiales</taxon>
        <taxon>Ricciaceae</taxon>
        <taxon>Riccia</taxon>
    </lineage>
</organism>
<dbReference type="InterPro" id="IPR036390">
    <property type="entry name" value="WH_DNA-bd_sf"/>
</dbReference>